<keyword evidence="4" id="KW-0328">Glycosyltransferase</keyword>
<dbReference type="CDD" id="cd00761">
    <property type="entry name" value="Glyco_tranf_GTA_type"/>
    <property type="match status" value="1"/>
</dbReference>
<accession>A0A6N0NZS8</accession>
<evidence type="ECO:0000313" key="12">
    <source>
        <dbReference type="Proteomes" id="UP000509301"/>
    </source>
</evidence>
<dbReference type="GO" id="GO:0006679">
    <property type="term" value="P:glucosylceramide biosynthetic process"/>
    <property type="evidence" value="ECO:0007669"/>
    <property type="project" value="TreeGrafter"/>
</dbReference>
<evidence type="ECO:0000259" key="10">
    <source>
        <dbReference type="Pfam" id="PF00535"/>
    </source>
</evidence>
<evidence type="ECO:0000313" key="11">
    <source>
        <dbReference type="EMBL" id="QKR00570.1"/>
    </source>
</evidence>
<keyword evidence="5 11" id="KW-0808">Transferase</keyword>
<name>A0A6N0NZS8_9CREN</name>
<proteinExistence type="predicted"/>
<evidence type="ECO:0000256" key="7">
    <source>
        <dbReference type="ARBA" id="ARBA00022989"/>
    </source>
</evidence>
<dbReference type="SUPFAM" id="SSF53448">
    <property type="entry name" value="Nucleotide-diphospho-sugar transferases"/>
    <property type="match status" value="1"/>
</dbReference>
<sequence>MQEVFLALMALPVLADVLLILQIMKERSFFRYNGNFISSASVIIPIRGSEPLLEKTVGSLKDQDFPGNYEVIFVVDPDQPDLAERLSSMGVKVVLTNYPCSKCSGKIRAQLTGLLESSNDVIVFGDSDTIYPKDWLRTMVGNLDKNMAVTTFSWPVPIRLSLGNLIRAGFWTLGYESQGLGGTFLWGGSMSFRRELFDETVIRELSKEWCDDCTLTRIVKERGGKIAFQAKSIPLNVYDENNLWSWSSRQVITIVKYSRRGAKAFIVIGSFMLILLAIFLLTLNFVFLTPLLLWVLKNFARSRKLGKYSLIPSILSVVGLYYGWLKLLLDFKKRNVVWRDREYTL</sequence>
<evidence type="ECO:0000256" key="1">
    <source>
        <dbReference type="ARBA" id="ARBA00004141"/>
    </source>
</evidence>
<protein>
    <submittedName>
        <fullName evidence="11">Glycosyltransferase family 2 protein</fullName>
    </submittedName>
</protein>
<dbReference type="GO" id="GO:0016020">
    <property type="term" value="C:membrane"/>
    <property type="evidence" value="ECO:0007669"/>
    <property type="project" value="UniProtKB-SubCell"/>
</dbReference>
<keyword evidence="8 9" id="KW-0472">Membrane</keyword>
<dbReference type="GeneID" id="55642164"/>
<dbReference type="Gene3D" id="3.90.550.10">
    <property type="entry name" value="Spore Coat Polysaccharide Biosynthesis Protein SpsA, Chain A"/>
    <property type="match status" value="1"/>
</dbReference>
<comment type="subcellular location">
    <subcellularLocation>
        <location evidence="1">Membrane</location>
        <topology evidence="1">Multi-pass membrane protein</topology>
    </subcellularLocation>
</comment>
<evidence type="ECO:0000256" key="4">
    <source>
        <dbReference type="ARBA" id="ARBA00022676"/>
    </source>
</evidence>
<comment type="pathway">
    <text evidence="2">Lipid metabolism; sphingolipid metabolism.</text>
</comment>
<dbReference type="KEGG" id="mten:GWK48_09430"/>
<evidence type="ECO:0000256" key="5">
    <source>
        <dbReference type="ARBA" id="ARBA00022679"/>
    </source>
</evidence>
<keyword evidence="6 9" id="KW-0812">Transmembrane</keyword>
<evidence type="ECO:0000256" key="3">
    <source>
        <dbReference type="ARBA" id="ARBA00004991"/>
    </source>
</evidence>
<dbReference type="RefSeq" id="WP_174631687.1">
    <property type="nucleotide sequence ID" value="NZ_CP049074.1"/>
</dbReference>
<dbReference type="OrthoDB" id="27596at2157"/>
<evidence type="ECO:0000256" key="2">
    <source>
        <dbReference type="ARBA" id="ARBA00004760"/>
    </source>
</evidence>
<organism evidence="11 12">
    <name type="scientific">Metallosphaera tengchongensis</name>
    <dbReference type="NCBI Taxonomy" id="1532350"/>
    <lineage>
        <taxon>Archaea</taxon>
        <taxon>Thermoproteota</taxon>
        <taxon>Thermoprotei</taxon>
        <taxon>Sulfolobales</taxon>
        <taxon>Sulfolobaceae</taxon>
        <taxon>Metallosphaera</taxon>
    </lineage>
</organism>
<keyword evidence="7 9" id="KW-1133">Transmembrane helix</keyword>
<evidence type="ECO:0000256" key="8">
    <source>
        <dbReference type="ARBA" id="ARBA00023136"/>
    </source>
</evidence>
<dbReference type="InterPro" id="IPR029044">
    <property type="entry name" value="Nucleotide-diphossugar_trans"/>
</dbReference>
<dbReference type="PANTHER" id="PTHR12726">
    <property type="entry name" value="CERAMIDE GLUCOSYLTRANSFERASE"/>
    <property type="match status" value="1"/>
</dbReference>
<feature type="domain" description="Glycosyltransferase 2-like" evidence="10">
    <location>
        <begin position="41"/>
        <end position="199"/>
    </location>
</feature>
<evidence type="ECO:0000256" key="9">
    <source>
        <dbReference type="SAM" id="Phobius"/>
    </source>
</evidence>
<feature type="transmembrane region" description="Helical" evidence="9">
    <location>
        <begin position="308"/>
        <end position="325"/>
    </location>
</feature>
<dbReference type="EMBL" id="CP049074">
    <property type="protein sequence ID" value="QKR00570.1"/>
    <property type="molecule type" value="Genomic_DNA"/>
</dbReference>
<gene>
    <name evidence="11" type="ORF">GWK48_09430</name>
</gene>
<dbReference type="InterPro" id="IPR025993">
    <property type="entry name" value="Ceramide_glucosylTrfase"/>
</dbReference>
<dbReference type="InterPro" id="IPR001173">
    <property type="entry name" value="Glyco_trans_2-like"/>
</dbReference>
<dbReference type="GO" id="GO:0008120">
    <property type="term" value="F:ceramide glucosyltransferase activity"/>
    <property type="evidence" value="ECO:0007669"/>
    <property type="project" value="TreeGrafter"/>
</dbReference>
<keyword evidence="12" id="KW-1185">Reference proteome</keyword>
<dbReference type="Proteomes" id="UP000509301">
    <property type="component" value="Chromosome"/>
</dbReference>
<dbReference type="Pfam" id="PF00535">
    <property type="entry name" value="Glycos_transf_2"/>
    <property type="match status" value="1"/>
</dbReference>
<feature type="transmembrane region" description="Helical" evidence="9">
    <location>
        <begin position="264"/>
        <end position="296"/>
    </location>
</feature>
<reference evidence="11 12" key="1">
    <citation type="submission" date="2020-02" db="EMBL/GenBank/DDBJ databases">
        <title>Comparative genome analysis reveals the metabolism and evolution of the thermophilic archaeal genus Metallosphaera.</title>
        <authorList>
            <person name="Jiang C."/>
        </authorList>
    </citation>
    <scope>NUCLEOTIDE SEQUENCE [LARGE SCALE GENOMIC DNA]</scope>
    <source>
        <strain evidence="11 12">Ric-A</strain>
    </source>
</reference>
<dbReference type="PANTHER" id="PTHR12726:SF0">
    <property type="entry name" value="CERAMIDE GLUCOSYLTRANSFERASE"/>
    <property type="match status" value="1"/>
</dbReference>
<dbReference type="AlphaFoldDB" id="A0A6N0NZS8"/>
<comment type="pathway">
    <text evidence="3">Sphingolipid metabolism.</text>
</comment>
<evidence type="ECO:0000256" key="6">
    <source>
        <dbReference type="ARBA" id="ARBA00022692"/>
    </source>
</evidence>